<gene>
    <name evidence="2" type="ORF">OCBIM_22034751mg</name>
</gene>
<proteinExistence type="predicted"/>
<dbReference type="AlphaFoldDB" id="A0A0L8GF09"/>
<evidence type="ECO:0000313" key="2">
    <source>
        <dbReference type="EMBL" id="KOF75444.1"/>
    </source>
</evidence>
<protein>
    <submittedName>
        <fullName evidence="2">Uncharacterized protein</fullName>
    </submittedName>
</protein>
<sequence>MHTQASYHTTTPAPIYIYIYIYIYSHLYVFICVCAHSFLSHASVVYLQLSECFFMFACSHTLCSYLFEFCEVYYFSLFSLSHCRHYHHNHHHHHHHRRTLDFIH</sequence>
<keyword evidence="1" id="KW-0812">Transmembrane</keyword>
<name>A0A0L8GF09_OCTBM</name>
<reference evidence="2" key="1">
    <citation type="submission" date="2015-07" db="EMBL/GenBank/DDBJ databases">
        <title>MeaNS - Measles Nucleotide Surveillance Program.</title>
        <authorList>
            <person name="Tran T."/>
            <person name="Druce J."/>
        </authorList>
    </citation>
    <scope>NUCLEOTIDE SEQUENCE</scope>
    <source>
        <strain evidence="2">UCB-OBI-ISO-001</strain>
        <tissue evidence="2">Gonad</tissue>
    </source>
</reference>
<organism evidence="2">
    <name type="scientific">Octopus bimaculoides</name>
    <name type="common">California two-spotted octopus</name>
    <dbReference type="NCBI Taxonomy" id="37653"/>
    <lineage>
        <taxon>Eukaryota</taxon>
        <taxon>Metazoa</taxon>
        <taxon>Spiralia</taxon>
        <taxon>Lophotrochozoa</taxon>
        <taxon>Mollusca</taxon>
        <taxon>Cephalopoda</taxon>
        <taxon>Coleoidea</taxon>
        <taxon>Octopodiformes</taxon>
        <taxon>Octopoda</taxon>
        <taxon>Incirrata</taxon>
        <taxon>Octopodidae</taxon>
        <taxon>Octopus</taxon>
    </lineage>
</organism>
<accession>A0A0L8GF09</accession>
<dbReference type="EMBL" id="KQ422145">
    <property type="protein sequence ID" value="KOF75444.1"/>
    <property type="molecule type" value="Genomic_DNA"/>
</dbReference>
<feature type="transmembrane region" description="Helical" evidence="1">
    <location>
        <begin position="46"/>
        <end position="67"/>
    </location>
</feature>
<keyword evidence="1" id="KW-0472">Membrane</keyword>
<feature type="transmembrane region" description="Helical" evidence="1">
    <location>
        <begin position="15"/>
        <end position="39"/>
    </location>
</feature>
<evidence type="ECO:0000256" key="1">
    <source>
        <dbReference type="SAM" id="Phobius"/>
    </source>
</evidence>
<keyword evidence="1" id="KW-1133">Transmembrane helix</keyword>